<name>A0A6A6XFH5_9PLEO</name>
<dbReference type="PANTHER" id="PTHR47751">
    <property type="entry name" value="SUPERFAMILY HYDROLASE, PUTATIVE (AFU_ORTHOLOGUE AFUA_2G16580)-RELATED"/>
    <property type="match status" value="1"/>
</dbReference>
<dbReference type="Pfam" id="PF12697">
    <property type="entry name" value="Abhydrolase_6"/>
    <property type="match status" value="1"/>
</dbReference>
<dbReference type="Gene3D" id="1.10.10.800">
    <property type="match status" value="1"/>
</dbReference>
<comment type="similarity">
    <text evidence="1">Belongs to the polyketide transferase af380 family.</text>
</comment>
<protein>
    <submittedName>
        <fullName evidence="3">Peptidase S15</fullName>
    </submittedName>
</protein>
<sequence>MSSPTRQDVSFRTLSGLTLRGWLFPAEKRGPGIILSPGFNMPKEAVVPDLAAWYQKHGVTALVYDTHGIGSSDGEPRFDRVEDLHDAITFLSSNSLVDDTKIAVWGLCFDGNIVLATAAMDKRISAVISFAPMMDISGDFERREPILELAIQDRIARLAGEEPLYLPVVTDDGTMPLGQVIGAAFFGTLERLKIPVENKVQVQTYYRALNWKPVNVIHQISPTPVMMVTPENDQVCPVPMQKAAFERLGEPKLQCILPGKGHFDWMFGDMDAVLNQQLDFLKKYLKF</sequence>
<dbReference type="SUPFAM" id="SSF53474">
    <property type="entry name" value="alpha/beta-Hydrolases"/>
    <property type="match status" value="1"/>
</dbReference>
<dbReference type="Proteomes" id="UP000799757">
    <property type="component" value="Unassembled WGS sequence"/>
</dbReference>
<dbReference type="OrthoDB" id="2498029at2759"/>
<dbReference type="EMBL" id="MU001877">
    <property type="protein sequence ID" value="KAF2794874.1"/>
    <property type="molecule type" value="Genomic_DNA"/>
</dbReference>
<accession>A0A6A6XFH5</accession>
<proteinExistence type="inferred from homology"/>
<dbReference type="PANTHER" id="PTHR47751:SF2">
    <property type="entry name" value="DLTD N-TERMINAL DOMAIN PROTEIN (AFU_ORTHOLOGUE AFUA_8G00380)-RELATED"/>
    <property type="match status" value="1"/>
</dbReference>
<feature type="domain" description="AB hydrolase-1" evidence="2">
    <location>
        <begin position="34"/>
        <end position="274"/>
    </location>
</feature>
<dbReference type="GO" id="GO:0016787">
    <property type="term" value="F:hydrolase activity"/>
    <property type="evidence" value="ECO:0007669"/>
    <property type="project" value="InterPro"/>
</dbReference>
<dbReference type="InterPro" id="IPR051411">
    <property type="entry name" value="Polyketide_trans_af380"/>
</dbReference>
<dbReference type="InterPro" id="IPR029058">
    <property type="entry name" value="AB_hydrolase_fold"/>
</dbReference>
<keyword evidence="4" id="KW-1185">Reference proteome</keyword>
<dbReference type="InterPro" id="IPR000073">
    <property type="entry name" value="AB_hydrolase_1"/>
</dbReference>
<dbReference type="Gene3D" id="3.40.50.1820">
    <property type="entry name" value="alpha/beta hydrolase"/>
    <property type="match status" value="1"/>
</dbReference>
<evidence type="ECO:0000313" key="4">
    <source>
        <dbReference type="Proteomes" id="UP000799757"/>
    </source>
</evidence>
<dbReference type="AlphaFoldDB" id="A0A6A6XFH5"/>
<reference evidence="3" key="1">
    <citation type="journal article" date="2020" name="Stud. Mycol.">
        <title>101 Dothideomycetes genomes: a test case for predicting lifestyles and emergence of pathogens.</title>
        <authorList>
            <person name="Haridas S."/>
            <person name="Albert R."/>
            <person name="Binder M."/>
            <person name="Bloem J."/>
            <person name="Labutti K."/>
            <person name="Salamov A."/>
            <person name="Andreopoulos B."/>
            <person name="Baker S."/>
            <person name="Barry K."/>
            <person name="Bills G."/>
            <person name="Bluhm B."/>
            <person name="Cannon C."/>
            <person name="Castanera R."/>
            <person name="Culley D."/>
            <person name="Daum C."/>
            <person name="Ezra D."/>
            <person name="Gonzalez J."/>
            <person name="Henrissat B."/>
            <person name="Kuo A."/>
            <person name="Liang C."/>
            <person name="Lipzen A."/>
            <person name="Lutzoni F."/>
            <person name="Magnuson J."/>
            <person name="Mondo S."/>
            <person name="Nolan M."/>
            <person name="Ohm R."/>
            <person name="Pangilinan J."/>
            <person name="Park H.-J."/>
            <person name="Ramirez L."/>
            <person name="Alfaro M."/>
            <person name="Sun H."/>
            <person name="Tritt A."/>
            <person name="Yoshinaga Y."/>
            <person name="Zwiers L.-H."/>
            <person name="Turgeon B."/>
            <person name="Goodwin S."/>
            <person name="Spatafora J."/>
            <person name="Crous P."/>
            <person name="Grigoriev I."/>
        </authorList>
    </citation>
    <scope>NUCLEOTIDE SEQUENCE</scope>
    <source>
        <strain evidence="3">CBS 109.77</strain>
    </source>
</reference>
<evidence type="ECO:0000259" key="2">
    <source>
        <dbReference type="Pfam" id="PF12697"/>
    </source>
</evidence>
<evidence type="ECO:0000313" key="3">
    <source>
        <dbReference type="EMBL" id="KAF2794874.1"/>
    </source>
</evidence>
<organism evidence="3 4">
    <name type="scientific">Melanomma pulvis-pyrius CBS 109.77</name>
    <dbReference type="NCBI Taxonomy" id="1314802"/>
    <lineage>
        <taxon>Eukaryota</taxon>
        <taxon>Fungi</taxon>
        <taxon>Dikarya</taxon>
        <taxon>Ascomycota</taxon>
        <taxon>Pezizomycotina</taxon>
        <taxon>Dothideomycetes</taxon>
        <taxon>Pleosporomycetidae</taxon>
        <taxon>Pleosporales</taxon>
        <taxon>Melanommataceae</taxon>
        <taxon>Melanomma</taxon>
    </lineage>
</organism>
<gene>
    <name evidence="3" type="ORF">K505DRAFT_349023</name>
</gene>
<evidence type="ECO:0000256" key="1">
    <source>
        <dbReference type="ARBA" id="ARBA00029464"/>
    </source>
</evidence>